<protein>
    <submittedName>
        <fullName evidence="3">Uncharacterized protein LOC108663228</fullName>
    </submittedName>
</protein>
<reference evidence="3" key="2">
    <citation type="submission" date="2025-08" db="UniProtKB">
        <authorList>
            <consortium name="RefSeq"/>
        </authorList>
    </citation>
    <scope>IDENTIFICATION</scope>
</reference>
<dbReference type="PANTHER" id="PTHR46148:SF57">
    <property type="entry name" value="OS12G0499874 PROTEIN"/>
    <property type="match status" value="1"/>
</dbReference>
<dbReference type="Proteomes" id="UP000694886">
    <property type="component" value="Chromosome 9"/>
</dbReference>
<dbReference type="GeneID" id="108663228"/>
<reference evidence="2" key="1">
    <citation type="journal article" date="1997" name="Nucleic Acids Res.">
        <title>tRNAscan-SE: a program for improved detection of transfer RNA genes in genomic sequence.</title>
        <authorList>
            <person name="Lowe T.M."/>
            <person name="Eddy S.R."/>
        </authorList>
    </citation>
    <scope>NUCLEOTIDE SEQUENCE [LARGE SCALE GENOMIC DNA]</scope>
    <source>
        <strain evidence="2">r\B97-61/B2</strain>
    </source>
</reference>
<name>A0AB32WUG2_THECC</name>
<sequence>MVQEATDKIWLIQDRLLISQSQQKSYTNHRHQDLEFEVGDHVVFRVSPIKGIMRFGKNDKLNSRYIRPYEILKRVDAVAYRLALPPDLSSIHLVFHLSIICKYNPNPTHVLHHEEIQVGDDLLYKEVSIEILDRQIKQLRTKDVALVNVLLHNHSNEKVTWKAEDEICMKYMHLFQN</sequence>
<dbReference type="PANTHER" id="PTHR46148">
    <property type="entry name" value="CHROMO DOMAIN-CONTAINING PROTEIN"/>
    <property type="match status" value="1"/>
</dbReference>
<feature type="domain" description="Tf2-1-like SH3-like" evidence="1">
    <location>
        <begin position="39"/>
        <end position="103"/>
    </location>
</feature>
<evidence type="ECO:0000259" key="1">
    <source>
        <dbReference type="Pfam" id="PF24626"/>
    </source>
</evidence>
<dbReference type="RefSeq" id="XP_017982300.1">
    <property type="nucleotide sequence ID" value="XM_018126811.1"/>
</dbReference>
<dbReference type="Pfam" id="PF24626">
    <property type="entry name" value="SH3_Tf2-1"/>
    <property type="match status" value="1"/>
</dbReference>
<evidence type="ECO:0000313" key="2">
    <source>
        <dbReference type="Proteomes" id="UP000694886"/>
    </source>
</evidence>
<evidence type="ECO:0000313" key="3">
    <source>
        <dbReference type="RefSeq" id="XP_017982300.1"/>
    </source>
</evidence>
<dbReference type="AlphaFoldDB" id="A0AB32WUG2"/>
<proteinExistence type="predicted"/>
<accession>A0AB32WUG2</accession>
<dbReference type="Gramene" id="Tc09v2_t013650.1">
    <property type="protein sequence ID" value="Tc09v2_p013650.1"/>
    <property type="gene ID" value="Tc09v2_g013650"/>
</dbReference>
<gene>
    <name evidence="3" type="primary">LOC108663228</name>
</gene>
<organism evidence="2 3">
    <name type="scientific">Theobroma cacao</name>
    <name type="common">Cacao</name>
    <name type="synonym">Cocoa</name>
    <dbReference type="NCBI Taxonomy" id="3641"/>
    <lineage>
        <taxon>Eukaryota</taxon>
        <taxon>Viridiplantae</taxon>
        <taxon>Streptophyta</taxon>
        <taxon>Embryophyta</taxon>
        <taxon>Tracheophyta</taxon>
        <taxon>Spermatophyta</taxon>
        <taxon>Magnoliopsida</taxon>
        <taxon>eudicotyledons</taxon>
        <taxon>Gunneridae</taxon>
        <taxon>Pentapetalae</taxon>
        <taxon>rosids</taxon>
        <taxon>malvids</taxon>
        <taxon>Malvales</taxon>
        <taxon>Malvaceae</taxon>
        <taxon>Byttnerioideae</taxon>
        <taxon>Theobroma</taxon>
    </lineage>
</organism>
<dbReference type="InterPro" id="IPR056924">
    <property type="entry name" value="SH3_Tf2-1"/>
</dbReference>
<dbReference type="KEGG" id="tcc:108663228"/>